<gene>
    <name evidence="2" type="ORF">Cfor_12044</name>
</gene>
<keyword evidence="3" id="KW-1185">Reference proteome</keyword>
<dbReference type="OrthoDB" id="414730at2759"/>
<dbReference type="Pfam" id="PF00078">
    <property type="entry name" value="RVT_1"/>
    <property type="match status" value="1"/>
</dbReference>
<dbReference type="AlphaFoldDB" id="A0A6L2PQ75"/>
<feature type="domain" description="Reverse transcriptase" evidence="1">
    <location>
        <begin position="1"/>
        <end position="181"/>
    </location>
</feature>
<proteinExistence type="predicted"/>
<organism evidence="2 3">
    <name type="scientific">Coptotermes formosanus</name>
    <name type="common">Formosan subterranean termite</name>
    <dbReference type="NCBI Taxonomy" id="36987"/>
    <lineage>
        <taxon>Eukaryota</taxon>
        <taxon>Metazoa</taxon>
        <taxon>Ecdysozoa</taxon>
        <taxon>Arthropoda</taxon>
        <taxon>Hexapoda</taxon>
        <taxon>Insecta</taxon>
        <taxon>Pterygota</taxon>
        <taxon>Neoptera</taxon>
        <taxon>Polyneoptera</taxon>
        <taxon>Dictyoptera</taxon>
        <taxon>Blattodea</taxon>
        <taxon>Blattoidea</taxon>
        <taxon>Termitoidae</taxon>
        <taxon>Rhinotermitidae</taxon>
        <taxon>Coptotermes</taxon>
    </lineage>
</organism>
<dbReference type="EMBL" id="BLKM01000504">
    <property type="protein sequence ID" value="GFG34781.1"/>
    <property type="molecule type" value="Genomic_DNA"/>
</dbReference>
<dbReference type="InParanoid" id="A0A6L2PQ75"/>
<dbReference type="InterPro" id="IPR000477">
    <property type="entry name" value="RT_dom"/>
</dbReference>
<reference evidence="3" key="1">
    <citation type="submission" date="2020-01" db="EMBL/GenBank/DDBJ databases">
        <title>Draft genome sequence of the Termite Coptotermes fromosanus.</title>
        <authorList>
            <person name="Itakura S."/>
            <person name="Yosikawa Y."/>
            <person name="Umezawa K."/>
        </authorList>
    </citation>
    <scope>NUCLEOTIDE SEQUENCE [LARGE SCALE GENOMIC DNA]</scope>
</reference>
<protein>
    <recommendedName>
        <fullName evidence="1">Reverse transcriptase domain-containing protein</fullName>
    </recommendedName>
</protein>
<dbReference type="Proteomes" id="UP000502823">
    <property type="component" value="Unassembled WGS sequence"/>
</dbReference>
<evidence type="ECO:0000259" key="1">
    <source>
        <dbReference type="PROSITE" id="PS50878"/>
    </source>
</evidence>
<evidence type="ECO:0000313" key="3">
    <source>
        <dbReference type="Proteomes" id="UP000502823"/>
    </source>
</evidence>
<dbReference type="PROSITE" id="PS50878">
    <property type="entry name" value="RT_POL"/>
    <property type="match status" value="1"/>
</dbReference>
<sequence>MVGELFFDLQKAFDCVNHDILLSKMKFYGIRDIANKLMESYLRNRYQRVVINDDRLNKYYSELEQMHHGVPQGSVLRPLFFLPYINDLPKSVSDKSNPILFADDTSFIITNYNKGEFKHNIYDIFHEINKWFQSNLLSLNYGKTYLLQFVTKSNQEIEMHISLKNKKITTTQSIKFLGLTIDASVTRKYHIMELPSRLNKACFAIRSIRLFMSLDILRSTYFLYVCSVISYGIIFWGNSSYSGEGLAVAWEAGMTGTVFVNDCPTNKTGKGTPMLAGIKLHDKDNTSSAPFER</sequence>
<name>A0A6L2PQ75_COPFO</name>
<evidence type="ECO:0000313" key="2">
    <source>
        <dbReference type="EMBL" id="GFG34781.1"/>
    </source>
</evidence>
<comment type="caution">
    <text evidence="2">The sequence shown here is derived from an EMBL/GenBank/DDBJ whole genome shotgun (WGS) entry which is preliminary data.</text>
</comment>
<dbReference type="PANTHER" id="PTHR33332">
    <property type="entry name" value="REVERSE TRANSCRIPTASE DOMAIN-CONTAINING PROTEIN"/>
    <property type="match status" value="1"/>
</dbReference>
<accession>A0A6L2PQ75</accession>